<feature type="domain" description="Methyl-accepting transducer" evidence="9">
    <location>
        <begin position="471"/>
        <end position="728"/>
    </location>
</feature>
<reference evidence="11 12" key="1">
    <citation type="submission" date="2024-09" db="EMBL/GenBank/DDBJ databases">
        <title>Paenibacillus zeirhizospherea sp. nov., isolated from surface of the maize (Zea mays) roots in a horticulture field, Hungary.</title>
        <authorList>
            <person name="Marton D."/>
            <person name="Farkas M."/>
            <person name="Bedics A."/>
            <person name="Toth E."/>
            <person name="Tancsics A."/>
            <person name="Boka K."/>
            <person name="Maroti G."/>
            <person name="Kriszt B."/>
            <person name="Cserhati M."/>
        </authorList>
    </citation>
    <scope>NUCLEOTIDE SEQUENCE [LARGE SCALE GENOMIC DNA]</scope>
    <source>
        <strain evidence="11 12">KCTC 33519</strain>
    </source>
</reference>
<accession>A0ABV5AV24</accession>
<evidence type="ECO:0000259" key="10">
    <source>
        <dbReference type="PROSITE" id="PS50885"/>
    </source>
</evidence>
<dbReference type="InterPro" id="IPR004089">
    <property type="entry name" value="MCPsignal_dom"/>
</dbReference>
<comment type="subcellular location">
    <subcellularLocation>
        <location evidence="1">Cell membrane</location>
    </subcellularLocation>
</comment>
<evidence type="ECO:0000259" key="9">
    <source>
        <dbReference type="PROSITE" id="PS50111"/>
    </source>
</evidence>
<feature type="compositionally biased region" description="Basic and acidic residues" evidence="7">
    <location>
        <begin position="55"/>
        <end position="65"/>
    </location>
</feature>
<dbReference type="RefSeq" id="WP_375356148.1">
    <property type="nucleotide sequence ID" value="NZ_JBHHMI010000012.1"/>
</dbReference>
<gene>
    <name evidence="11" type="ORF">ACE41H_14910</name>
</gene>
<keyword evidence="4 6" id="KW-0807">Transducer</keyword>
<keyword evidence="8" id="KW-0812">Transmembrane</keyword>
<proteinExistence type="inferred from homology"/>
<keyword evidence="12" id="KW-1185">Reference proteome</keyword>
<feature type="region of interest" description="Disordered" evidence="7">
    <location>
        <begin position="55"/>
        <end position="75"/>
    </location>
</feature>
<dbReference type="PRINTS" id="PR00260">
    <property type="entry name" value="CHEMTRNSDUCR"/>
</dbReference>
<name>A0ABV5AV24_9BACL</name>
<evidence type="ECO:0000256" key="2">
    <source>
        <dbReference type="ARBA" id="ARBA00022475"/>
    </source>
</evidence>
<feature type="compositionally biased region" description="Basic and acidic residues" evidence="7">
    <location>
        <begin position="17"/>
        <end position="28"/>
    </location>
</feature>
<evidence type="ECO:0000313" key="12">
    <source>
        <dbReference type="Proteomes" id="UP001580346"/>
    </source>
</evidence>
<dbReference type="SMART" id="SM00304">
    <property type="entry name" value="HAMP"/>
    <property type="match status" value="1"/>
</dbReference>
<evidence type="ECO:0000256" key="7">
    <source>
        <dbReference type="SAM" id="MobiDB-lite"/>
    </source>
</evidence>
<dbReference type="SMART" id="SM00283">
    <property type="entry name" value="MA"/>
    <property type="match status" value="1"/>
</dbReference>
<dbReference type="Gene3D" id="1.10.287.950">
    <property type="entry name" value="Methyl-accepting chemotaxis protein"/>
    <property type="match status" value="1"/>
</dbReference>
<comment type="similarity">
    <text evidence="5">Belongs to the methyl-accepting chemotaxis (MCP) protein family.</text>
</comment>
<dbReference type="Pfam" id="PF00015">
    <property type="entry name" value="MCPsignal"/>
    <property type="match status" value="1"/>
</dbReference>
<keyword evidence="3 8" id="KW-0472">Membrane</keyword>
<sequence length="757" mass="82952">MWGMNNFRQVRKMGVKPTREKKTEKKEGQVPSLKNKLKLPSLKMNWKVRERVKGLVNGGEKDPGKRKGSSTDYEKSPKDYISLIKQANPVKSVGMKLFLIFFITIMIAVVSLGTISYATARNTIEQNAALAYQQTVNQTSEKLDIILERFLDTSTQIFFDTEIADLLRTISNPDISSYDAFMAIDSVTKKLTNVAFNNKAIESIYLYPEDPNGVIMGTGNKKDVRSEPWFAEMLQNTGVRWLPTEVSSSGIKTYRLVRSMNDLSVLGAKYVLVMDLKLSSLEEQLEGLNLGDGGAIHLVTKDGIPVASNQQDMVGSGKTLDYVKELKEPQGSDTVSVDLNGKGQEVLSVHTTLGTSQWILNGIVPVSALLQSTKGILILTWVFVIAAAIVAVLLGWLMMRMIGRPLKRMKDLMNEGAKGNLGVRTDYRSRDEIGQLSTSFNEMMEQITELVQQTNSTAKDVLLTASELSDASKKTAISAREIAVATEEIANGASSLATEAERGNTLTDNITRQMESVIASNLQMGEAAREVGRSSETGSEQLKQLMGKTKVTEETTRSLVAKMDKLKGTTSTVFKMLDAMQNITKQTNILSLNATIEAARAGAAGRGFMVVADEIRQLADQSRQAIIMASGIINNIVTEMNETVKALTDAYPLFRQQIEAVEETSEIFQSVQQQMEDFISSLTAVTGSIEELNQSQEVLSDAMGNVSAVAEQSSATSEEVASLSSEQENVASQLVKLSEKLENVSGSLQQTLSNFRI</sequence>
<evidence type="ECO:0000256" key="1">
    <source>
        <dbReference type="ARBA" id="ARBA00004236"/>
    </source>
</evidence>
<comment type="caution">
    <text evidence="11">The sequence shown here is derived from an EMBL/GenBank/DDBJ whole genome shotgun (WGS) entry which is preliminary data.</text>
</comment>
<dbReference type="EMBL" id="JBHHMI010000012">
    <property type="protein sequence ID" value="MFB5268055.1"/>
    <property type="molecule type" value="Genomic_DNA"/>
</dbReference>
<evidence type="ECO:0000256" key="5">
    <source>
        <dbReference type="ARBA" id="ARBA00029447"/>
    </source>
</evidence>
<dbReference type="PROSITE" id="PS50885">
    <property type="entry name" value="HAMP"/>
    <property type="match status" value="1"/>
</dbReference>
<evidence type="ECO:0000256" key="8">
    <source>
        <dbReference type="SAM" id="Phobius"/>
    </source>
</evidence>
<feature type="transmembrane region" description="Helical" evidence="8">
    <location>
        <begin position="376"/>
        <end position="399"/>
    </location>
</feature>
<dbReference type="CDD" id="cd06225">
    <property type="entry name" value="HAMP"/>
    <property type="match status" value="1"/>
</dbReference>
<feature type="transmembrane region" description="Helical" evidence="8">
    <location>
        <begin position="97"/>
        <end position="118"/>
    </location>
</feature>
<protein>
    <submittedName>
        <fullName evidence="11">Methyl-accepting chemotaxis protein</fullName>
    </submittedName>
</protein>
<organism evidence="11 12">
    <name type="scientific">Paenibacillus enshidis</name>
    <dbReference type="NCBI Taxonomy" id="1458439"/>
    <lineage>
        <taxon>Bacteria</taxon>
        <taxon>Bacillati</taxon>
        <taxon>Bacillota</taxon>
        <taxon>Bacilli</taxon>
        <taxon>Bacillales</taxon>
        <taxon>Paenibacillaceae</taxon>
        <taxon>Paenibacillus</taxon>
    </lineage>
</organism>
<keyword evidence="8" id="KW-1133">Transmembrane helix</keyword>
<dbReference type="PROSITE" id="PS50111">
    <property type="entry name" value="CHEMOTAXIS_TRANSDUC_2"/>
    <property type="match status" value="1"/>
</dbReference>
<feature type="domain" description="HAMP" evidence="10">
    <location>
        <begin position="400"/>
        <end position="452"/>
    </location>
</feature>
<evidence type="ECO:0000256" key="6">
    <source>
        <dbReference type="PROSITE-ProRule" id="PRU00284"/>
    </source>
</evidence>
<dbReference type="Pfam" id="PF00672">
    <property type="entry name" value="HAMP"/>
    <property type="match status" value="1"/>
</dbReference>
<dbReference type="InterPro" id="IPR004090">
    <property type="entry name" value="Chemotax_Me-accpt_rcpt"/>
</dbReference>
<dbReference type="Gene3D" id="6.10.340.10">
    <property type="match status" value="1"/>
</dbReference>
<dbReference type="InterPro" id="IPR003660">
    <property type="entry name" value="HAMP_dom"/>
</dbReference>
<dbReference type="SUPFAM" id="SSF58104">
    <property type="entry name" value="Methyl-accepting chemotaxis protein (MCP) signaling domain"/>
    <property type="match status" value="1"/>
</dbReference>
<dbReference type="Proteomes" id="UP001580346">
    <property type="component" value="Unassembled WGS sequence"/>
</dbReference>
<evidence type="ECO:0000256" key="3">
    <source>
        <dbReference type="ARBA" id="ARBA00023136"/>
    </source>
</evidence>
<dbReference type="PANTHER" id="PTHR32089">
    <property type="entry name" value="METHYL-ACCEPTING CHEMOTAXIS PROTEIN MCPB"/>
    <property type="match status" value="1"/>
</dbReference>
<feature type="region of interest" description="Disordered" evidence="7">
    <location>
        <begin position="1"/>
        <end position="42"/>
    </location>
</feature>
<dbReference type="PANTHER" id="PTHR32089:SF112">
    <property type="entry name" value="LYSOZYME-LIKE PROTEIN-RELATED"/>
    <property type="match status" value="1"/>
</dbReference>
<evidence type="ECO:0000256" key="4">
    <source>
        <dbReference type="ARBA" id="ARBA00023224"/>
    </source>
</evidence>
<evidence type="ECO:0000313" key="11">
    <source>
        <dbReference type="EMBL" id="MFB5268055.1"/>
    </source>
</evidence>
<feature type="compositionally biased region" description="Low complexity" evidence="7">
    <location>
        <begin position="31"/>
        <end position="42"/>
    </location>
</feature>
<dbReference type="CDD" id="cd18774">
    <property type="entry name" value="PDC2_HK_sensor"/>
    <property type="match status" value="1"/>
</dbReference>
<keyword evidence="2" id="KW-1003">Cell membrane</keyword>
<dbReference type="Gene3D" id="3.30.450.20">
    <property type="entry name" value="PAS domain"/>
    <property type="match status" value="1"/>
</dbReference>